<keyword evidence="3 5" id="KW-1133">Transmembrane helix</keyword>
<dbReference type="PANTHER" id="PTHR11827:SF103">
    <property type="entry name" value="SODIUM CHLORIDE COTRANSPORTER 69, ISOFORM E"/>
    <property type="match status" value="1"/>
</dbReference>
<feature type="domain" description="SLC12A transporter C-terminal" evidence="7">
    <location>
        <begin position="137"/>
        <end position="245"/>
    </location>
</feature>
<keyword evidence="2 5" id="KW-0812">Transmembrane</keyword>
<comment type="subcellular location">
    <subcellularLocation>
        <location evidence="1">Membrane</location>
        <topology evidence="1">Multi-pass membrane protein</topology>
    </subcellularLocation>
</comment>
<proteinExistence type="predicted"/>
<dbReference type="Gene3D" id="1.20.1740.10">
    <property type="entry name" value="Amino acid/polyamine transporter I"/>
    <property type="match status" value="1"/>
</dbReference>
<feature type="transmembrane region" description="Helical" evidence="5">
    <location>
        <begin position="20"/>
        <end position="38"/>
    </location>
</feature>
<organism evidence="8 9">
    <name type="scientific">Chionoecetes opilio</name>
    <name type="common">Atlantic snow crab</name>
    <name type="synonym">Cancer opilio</name>
    <dbReference type="NCBI Taxonomy" id="41210"/>
    <lineage>
        <taxon>Eukaryota</taxon>
        <taxon>Metazoa</taxon>
        <taxon>Ecdysozoa</taxon>
        <taxon>Arthropoda</taxon>
        <taxon>Crustacea</taxon>
        <taxon>Multicrustacea</taxon>
        <taxon>Malacostraca</taxon>
        <taxon>Eumalacostraca</taxon>
        <taxon>Eucarida</taxon>
        <taxon>Decapoda</taxon>
        <taxon>Pleocyemata</taxon>
        <taxon>Brachyura</taxon>
        <taxon>Eubrachyura</taxon>
        <taxon>Majoidea</taxon>
        <taxon>Majidae</taxon>
        <taxon>Chionoecetes</taxon>
    </lineage>
</organism>
<reference evidence="8" key="1">
    <citation type="submission" date="2020-07" db="EMBL/GenBank/DDBJ databases">
        <title>The High-quality genome of the commercially important snow crab, Chionoecetes opilio.</title>
        <authorList>
            <person name="Jeong J.-H."/>
            <person name="Ryu S."/>
        </authorList>
    </citation>
    <scope>NUCLEOTIDE SEQUENCE</scope>
    <source>
        <strain evidence="8">MADBK_172401_WGS</strain>
        <tissue evidence="8">Digestive gland</tissue>
    </source>
</reference>
<dbReference type="GO" id="GO:0055078">
    <property type="term" value="P:sodium ion homeostasis"/>
    <property type="evidence" value="ECO:0007669"/>
    <property type="project" value="TreeGrafter"/>
</dbReference>
<dbReference type="GO" id="GO:1990573">
    <property type="term" value="P:potassium ion import across plasma membrane"/>
    <property type="evidence" value="ECO:0007669"/>
    <property type="project" value="TreeGrafter"/>
</dbReference>
<dbReference type="AlphaFoldDB" id="A0A8J4XLP1"/>
<dbReference type="Proteomes" id="UP000770661">
    <property type="component" value="Unassembled WGS sequence"/>
</dbReference>
<dbReference type="EMBL" id="JACEEZ010025380">
    <property type="protein sequence ID" value="KAG0701430.1"/>
    <property type="molecule type" value="Genomic_DNA"/>
</dbReference>
<keyword evidence="9" id="KW-1185">Reference proteome</keyword>
<dbReference type="Pfam" id="PF00324">
    <property type="entry name" value="AA_permease"/>
    <property type="match status" value="1"/>
</dbReference>
<evidence type="ECO:0000256" key="4">
    <source>
        <dbReference type="ARBA" id="ARBA00023136"/>
    </source>
</evidence>
<dbReference type="OrthoDB" id="2020542at2759"/>
<dbReference type="InterPro" id="IPR004842">
    <property type="entry name" value="SLC12A_fam"/>
</dbReference>
<gene>
    <name evidence="8" type="primary">Slc12a2</name>
    <name evidence="8" type="ORF">GWK47_025302</name>
</gene>
<evidence type="ECO:0000256" key="1">
    <source>
        <dbReference type="ARBA" id="ARBA00004141"/>
    </source>
</evidence>
<comment type="caution">
    <text evidence="8">The sequence shown here is derived from an EMBL/GenBank/DDBJ whole genome shotgun (WGS) entry which is preliminary data.</text>
</comment>
<feature type="domain" description="Amino acid permease/ SLC12A" evidence="6">
    <location>
        <begin position="4"/>
        <end position="128"/>
    </location>
</feature>
<dbReference type="GO" id="GO:0055064">
    <property type="term" value="P:chloride ion homeostasis"/>
    <property type="evidence" value="ECO:0007669"/>
    <property type="project" value="TreeGrafter"/>
</dbReference>
<dbReference type="GO" id="GO:0055075">
    <property type="term" value="P:potassium ion homeostasis"/>
    <property type="evidence" value="ECO:0007669"/>
    <property type="project" value="TreeGrafter"/>
</dbReference>
<dbReference type="InterPro" id="IPR018491">
    <property type="entry name" value="SLC12_C"/>
</dbReference>
<accession>A0A8J4XLP1</accession>
<dbReference type="GO" id="GO:0006884">
    <property type="term" value="P:cell volume homeostasis"/>
    <property type="evidence" value="ECO:0007669"/>
    <property type="project" value="TreeGrafter"/>
</dbReference>
<sequence length="245" mass="27728">MLCCVLTGDLNLVSTLLSNFFLASYSLINFSCFHASLSKSPGWRPSFKYYNLWVSLVGGIVCLIVMFLIDWITALITVALYYLFVSYRNPDVNWGSLMQAQTYVSALKTTLDLNTTEEHVKNYCPQLLVLTGPIASRPPLIDFAYSITRNIALLACGHVIQTIFSPQTQRVRNSLSRQSYSWLSRHSLRAFYSLIEGNTLEESARNLFQLVGLGKLPPNTLVLGYKANWRKCDPVELKAYFNTLQ</sequence>
<name>A0A8J4XLP1_CHIOP</name>
<evidence type="ECO:0000256" key="2">
    <source>
        <dbReference type="ARBA" id="ARBA00022692"/>
    </source>
</evidence>
<evidence type="ECO:0000259" key="7">
    <source>
        <dbReference type="Pfam" id="PF03522"/>
    </source>
</evidence>
<dbReference type="InterPro" id="IPR004841">
    <property type="entry name" value="AA-permease/SLC12A_dom"/>
</dbReference>
<evidence type="ECO:0000256" key="5">
    <source>
        <dbReference type="SAM" id="Phobius"/>
    </source>
</evidence>
<dbReference type="PANTHER" id="PTHR11827">
    <property type="entry name" value="SOLUTE CARRIER FAMILY 12, CATION COTRANSPORTERS"/>
    <property type="match status" value="1"/>
</dbReference>
<evidence type="ECO:0000256" key="3">
    <source>
        <dbReference type="ARBA" id="ARBA00022989"/>
    </source>
</evidence>
<protein>
    <submittedName>
        <fullName evidence="8">Solute carrier family 12 member 2</fullName>
    </submittedName>
</protein>
<evidence type="ECO:0000313" key="8">
    <source>
        <dbReference type="EMBL" id="KAG0701430.1"/>
    </source>
</evidence>
<feature type="transmembrane region" description="Helical" evidence="5">
    <location>
        <begin position="50"/>
        <end position="83"/>
    </location>
</feature>
<dbReference type="Pfam" id="PF03522">
    <property type="entry name" value="SLC12"/>
    <property type="match status" value="1"/>
</dbReference>
<evidence type="ECO:0000313" key="9">
    <source>
        <dbReference type="Proteomes" id="UP000770661"/>
    </source>
</evidence>
<evidence type="ECO:0000259" key="6">
    <source>
        <dbReference type="Pfam" id="PF00324"/>
    </source>
</evidence>
<dbReference type="GO" id="GO:0008511">
    <property type="term" value="F:sodium:potassium:chloride symporter activity"/>
    <property type="evidence" value="ECO:0007669"/>
    <property type="project" value="TreeGrafter"/>
</dbReference>
<dbReference type="GO" id="GO:0016020">
    <property type="term" value="C:membrane"/>
    <property type="evidence" value="ECO:0007669"/>
    <property type="project" value="UniProtKB-SubCell"/>
</dbReference>
<keyword evidence="4 5" id="KW-0472">Membrane</keyword>